<keyword evidence="1" id="KW-0677">Repeat</keyword>
<dbReference type="OrthoDB" id="443402at2759"/>
<evidence type="ECO:0000313" key="5">
    <source>
        <dbReference type="EMBL" id="PYH85112.1"/>
    </source>
</evidence>
<dbReference type="InterPro" id="IPR056693">
    <property type="entry name" value="DUF7791"/>
</dbReference>
<gene>
    <name evidence="5" type="ORF">BO82DRAFT_429608</name>
</gene>
<sequence length="1008" mass="113569">MGEFIVSPSTEISQFLQAGTRLVGRLYAIHDLDDDAEFTDSWDADAIVAEFRALGDRFSHVSVASAESLTKPERSKNVRNACEIIIKTVLCRFDILEQLNAYKLPHIARHFRELWSREDVETLEERLKSIIASIESEAEYLPSAQSMKLVATREALDALDITKDHRDQDQPDTQHEAGKLSAGKNAMSLFGKKPGQNKSVLEDDKTYTKNTLFSDQEMILRDFLLESLKFGSMTDREDSVAVAHGGTFDWILAPDGAKGHHSSNVQESLVSWLSSGSNDGIFWVSGKPGSGKSTLMRFLMAHPTTKTFLATWAGEEPLITAGFYFWISGTLEQRSQTGLMRHLLVQLLDQEPHLVPVVFPARWKHLRQLTTRERIKVTVAWDLKELKEALRWFMQHTAGEAKICLFIDGLDEFAGNHKEVISFLQELVSSLTHLKLCLSSRPLPVFREAFGKNPKLELHDCTRQDMLDYSRDHLSADAQIQSLLSKDPSKASQLVIDIVDRADGVFLWVALAVQSLLRRRHLDFTQLQESLLQHPTDIDDLFTYFIFEQATTDQTSIIARIFQLLNAREDACNATGQEEAITMQLWELALADQVEASDLSIPEDGQQASDEQIQQICSLTANRFTNECAGLIVTHRPNPSTIRVHHATTPSAAQLLAQRKVTYVHRTVKDYLSRPEIWTRLTHTLSDSFDPHHALLASHILQLQHPLDPFIRHRQIDEWWPAIPLAFTHARLSPFPAAELVLMDAFDTALCQHWSFRDPAATDHWAKSLFSTYEMRKRAAFEQPFLSLAAKFGLARLIRVRIRDGTLRPSPSPSPAPSTVPGANQTPTLPPDNPLKHPPQENETNATDEPTKRIPLLSQTTPFLAHRRQTVYPLANPRLIRDLLEAGFNPNQPYTNLHGKTRTPWIDVLEALREAERRRWLRYYDVDPQGMARVAEIVRVYVEGGADVHAVVPADQWDPEVSAVDVVGSVWRGLGAWEFGVLKGVLMGGGGVGVGERDEGVFFRVWGV</sequence>
<keyword evidence="6" id="KW-1185">Reference proteome</keyword>
<evidence type="ECO:0000256" key="1">
    <source>
        <dbReference type="ARBA" id="ARBA00022737"/>
    </source>
</evidence>
<dbReference type="GeneID" id="37143296"/>
<dbReference type="Proteomes" id="UP000248340">
    <property type="component" value="Unassembled WGS sequence"/>
</dbReference>
<accession>A0A319E1Y2</accession>
<dbReference type="STRING" id="1448315.A0A319E1Y2"/>
<organism evidence="5 6">
    <name type="scientific">Aspergillus uvarum CBS 121591</name>
    <dbReference type="NCBI Taxonomy" id="1448315"/>
    <lineage>
        <taxon>Eukaryota</taxon>
        <taxon>Fungi</taxon>
        <taxon>Dikarya</taxon>
        <taxon>Ascomycota</taxon>
        <taxon>Pezizomycotina</taxon>
        <taxon>Eurotiomycetes</taxon>
        <taxon>Eurotiomycetidae</taxon>
        <taxon>Eurotiales</taxon>
        <taxon>Aspergillaceae</taxon>
        <taxon>Aspergillus</taxon>
        <taxon>Aspergillus subgen. Circumdati</taxon>
    </lineage>
</organism>
<dbReference type="EMBL" id="KZ821681">
    <property type="protein sequence ID" value="PYH85112.1"/>
    <property type="molecule type" value="Genomic_DNA"/>
</dbReference>
<dbReference type="InterPro" id="IPR027417">
    <property type="entry name" value="P-loop_NTPase"/>
</dbReference>
<evidence type="ECO:0000256" key="2">
    <source>
        <dbReference type="SAM" id="MobiDB-lite"/>
    </source>
</evidence>
<protein>
    <submittedName>
        <fullName evidence="5">Uncharacterized protein</fullName>
    </submittedName>
</protein>
<name>A0A319E1Y2_9EURO</name>
<dbReference type="Gene3D" id="3.40.50.300">
    <property type="entry name" value="P-loop containing nucleotide triphosphate hydrolases"/>
    <property type="match status" value="1"/>
</dbReference>
<dbReference type="AlphaFoldDB" id="A0A319E1Y2"/>
<evidence type="ECO:0000259" key="4">
    <source>
        <dbReference type="Pfam" id="PF25053"/>
    </source>
</evidence>
<feature type="region of interest" description="Disordered" evidence="2">
    <location>
        <begin position="805"/>
        <end position="855"/>
    </location>
</feature>
<feature type="domain" description="Nephrocystin 3-like N-terminal" evidence="3">
    <location>
        <begin position="267"/>
        <end position="441"/>
    </location>
</feature>
<feature type="domain" description="DUF7791" evidence="4">
    <location>
        <begin position="559"/>
        <end position="704"/>
    </location>
</feature>
<dbReference type="RefSeq" id="XP_025495312.1">
    <property type="nucleotide sequence ID" value="XM_025640554.1"/>
</dbReference>
<dbReference type="Pfam" id="PF24883">
    <property type="entry name" value="NPHP3_N"/>
    <property type="match status" value="1"/>
</dbReference>
<dbReference type="PANTHER" id="PTHR10039:SF5">
    <property type="entry name" value="NACHT DOMAIN-CONTAINING PROTEIN"/>
    <property type="match status" value="1"/>
</dbReference>
<evidence type="ECO:0000313" key="6">
    <source>
        <dbReference type="Proteomes" id="UP000248340"/>
    </source>
</evidence>
<proteinExistence type="predicted"/>
<dbReference type="VEuPathDB" id="FungiDB:BO82DRAFT_429608"/>
<dbReference type="InterPro" id="IPR056884">
    <property type="entry name" value="NPHP3-like_N"/>
</dbReference>
<dbReference type="Pfam" id="PF25053">
    <property type="entry name" value="DUF7791"/>
    <property type="match status" value="1"/>
</dbReference>
<evidence type="ECO:0000259" key="3">
    <source>
        <dbReference type="Pfam" id="PF24883"/>
    </source>
</evidence>
<dbReference type="PANTHER" id="PTHR10039">
    <property type="entry name" value="AMELOGENIN"/>
    <property type="match status" value="1"/>
</dbReference>
<reference evidence="5 6" key="1">
    <citation type="submission" date="2016-12" db="EMBL/GenBank/DDBJ databases">
        <title>The genomes of Aspergillus section Nigri reveals drivers in fungal speciation.</title>
        <authorList>
            <consortium name="DOE Joint Genome Institute"/>
            <person name="Vesth T.C."/>
            <person name="Nybo J."/>
            <person name="Theobald S."/>
            <person name="Brandl J."/>
            <person name="Frisvad J.C."/>
            <person name="Nielsen K.F."/>
            <person name="Lyhne E.K."/>
            <person name="Kogle M.E."/>
            <person name="Kuo A."/>
            <person name="Riley R."/>
            <person name="Clum A."/>
            <person name="Nolan M."/>
            <person name="Lipzen A."/>
            <person name="Salamov A."/>
            <person name="Henrissat B."/>
            <person name="Wiebenga A."/>
            <person name="De Vries R.P."/>
            <person name="Grigoriev I.V."/>
            <person name="Mortensen U.H."/>
            <person name="Andersen M.R."/>
            <person name="Baker S.E."/>
        </authorList>
    </citation>
    <scope>NUCLEOTIDE SEQUENCE [LARGE SCALE GENOMIC DNA]</scope>
    <source>
        <strain evidence="5 6">CBS 121591</strain>
    </source>
</reference>
<dbReference type="SUPFAM" id="SSF52540">
    <property type="entry name" value="P-loop containing nucleoside triphosphate hydrolases"/>
    <property type="match status" value="1"/>
</dbReference>